<evidence type="ECO:0000256" key="1">
    <source>
        <dbReference type="SAM" id="MobiDB-lite"/>
    </source>
</evidence>
<evidence type="ECO:0000313" key="3">
    <source>
        <dbReference type="Proteomes" id="UP000770661"/>
    </source>
</evidence>
<name>A0A8J4YC97_CHIOP</name>
<feature type="compositionally biased region" description="Basic residues" evidence="1">
    <location>
        <begin position="89"/>
        <end position="98"/>
    </location>
</feature>
<gene>
    <name evidence="2" type="ORF">GWK47_040132</name>
</gene>
<feature type="compositionally biased region" description="Pro residues" evidence="1">
    <location>
        <begin position="215"/>
        <end position="229"/>
    </location>
</feature>
<comment type="caution">
    <text evidence="2">The sequence shown here is derived from an EMBL/GenBank/DDBJ whole genome shotgun (WGS) entry which is preliminary data.</text>
</comment>
<feature type="compositionally biased region" description="Pro residues" evidence="1">
    <location>
        <begin position="1"/>
        <end position="12"/>
    </location>
</feature>
<keyword evidence="3" id="KW-1185">Reference proteome</keyword>
<accession>A0A8J4YC97</accession>
<dbReference type="AlphaFoldDB" id="A0A8J4YC97"/>
<reference evidence="2" key="1">
    <citation type="submission" date="2020-07" db="EMBL/GenBank/DDBJ databases">
        <title>The High-quality genome of the commercially important snow crab, Chionoecetes opilio.</title>
        <authorList>
            <person name="Jeong J.-H."/>
            <person name="Ryu S."/>
        </authorList>
    </citation>
    <scope>NUCLEOTIDE SEQUENCE</scope>
    <source>
        <strain evidence="2">MADBK_172401_WGS</strain>
        <tissue evidence="2">Digestive gland</tissue>
    </source>
</reference>
<feature type="region of interest" description="Disordered" evidence="1">
    <location>
        <begin position="78"/>
        <end position="100"/>
    </location>
</feature>
<feature type="region of interest" description="Disordered" evidence="1">
    <location>
        <begin position="1"/>
        <end position="21"/>
    </location>
</feature>
<dbReference type="EMBL" id="JACEEZ010006600">
    <property type="protein sequence ID" value="KAG0724647.1"/>
    <property type="molecule type" value="Genomic_DNA"/>
</dbReference>
<protein>
    <submittedName>
        <fullName evidence="2">Uncharacterized protein</fullName>
    </submittedName>
</protein>
<feature type="region of interest" description="Disordered" evidence="1">
    <location>
        <begin position="192"/>
        <end position="278"/>
    </location>
</feature>
<evidence type="ECO:0000313" key="2">
    <source>
        <dbReference type="EMBL" id="KAG0724647.1"/>
    </source>
</evidence>
<proteinExistence type="predicted"/>
<dbReference type="Proteomes" id="UP000770661">
    <property type="component" value="Unassembled WGS sequence"/>
</dbReference>
<sequence>MRAWGPPTPPGPGRLSGPRAVAHGSVPPPWFRAVAHARCGHRYTTPATAFTPAVAPGHGPRGPHARQDSCSLSRQLVGGVGGGQGTAKASHRHTHSGHLRPQTFGSPQAWPLASPHNPLKFPNLGQAAVGPCAALPWPWLHQGPGRPVVHHTLHKTRLPVCSVTQDQYWTGYWLGQTTPRPHLSSATPVFAADLTEGPGNSQSTPTSPPINYHCNPPPQPLPHYNPLTPPYTHHYLTTPPHTTTTTSPHHHHHHSPSDNLEEPEPSNSPLGPTAPDELSQGKYTLLILLSRHPNTHSLPQPSPTPPGLNPQPLSYILPASTLNLSLIRLNPQPLSYLPQPTTSLLSLTRLNPQPLSYLLPVSTLNLSSIT</sequence>
<feature type="compositionally biased region" description="Low complexity" evidence="1">
    <location>
        <begin position="230"/>
        <end position="247"/>
    </location>
</feature>
<organism evidence="2 3">
    <name type="scientific">Chionoecetes opilio</name>
    <name type="common">Atlantic snow crab</name>
    <name type="synonym">Cancer opilio</name>
    <dbReference type="NCBI Taxonomy" id="41210"/>
    <lineage>
        <taxon>Eukaryota</taxon>
        <taxon>Metazoa</taxon>
        <taxon>Ecdysozoa</taxon>
        <taxon>Arthropoda</taxon>
        <taxon>Crustacea</taxon>
        <taxon>Multicrustacea</taxon>
        <taxon>Malacostraca</taxon>
        <taxon>Eumalacostraca</taxon>
        <taxon>Eucarida</taxon>
        <taxon>Decapoda</taxon>
        <taxon>Pleocyemata</taxon>
        <taxon>Brachyura</taxon>
        <taxon>Eubrachyura</taxon>
        <taxon>Majoidea</taxon>
        <taxon>Majidae</taxon>
        <taxon>Chionoecetes</taxon>
    </lineage>
</organism>